<dbReference type="CTD" id="8237916"/>
<evidence type="ECO:0000259" key="4">
    <source>
        <dbReference type="PROSITE" id="PS50102"/>
    </source>
</evidence>
<dbReference type="PANTHER" id="PTHR23003:SF3">
    <property type="entry name" value="FI21236P1-RELATED"/>
    <property type="match status" value="1"/>
</dbReference>
<evidence type="ECO:0000256" key="3">
    <source>
        <dbReference type="SAM" id="MobiDB-lite"/>
    </source>
</evidence>
<dbReference type="AlphaFoldDB" id="E0VRJ5"/>
<dbReference type="RefSeq" id="XP_002428739.1">
    <property type="nucleotide sequence ID" value="XM_002428694.1"/>
</dbReference>
<feature type="region of interest" description="Disordered" evidence="3">
    <location>
        <begin position="390"/>
        <end position="412"/>
    </location>
</feature>
<dbReference type="GO" id="GO:0005634">
    <property type="term" value="C:nucleus"/>
    <property type="evidence" value="ECO:0007669"/>
    <property type="project" value="TreeGrafter"/>
</dbReference>
<reference evidence="6" key="3">
    <citation type="submission" date="2020-05" db="UniProtKB">
        <authorList>
            <consortium name="EnsemblMetazoa"/>
        </authorList>
    </citation>
    <scope>IDENTIFICATION</scope>
    <source>
        <strain evidence="6">USDA</strain>
    </source>
</reference>
<dbReference type="PROSITE" id="PS50102">
    <property type="entry name" value="RRM"/>
    <property type="match status" value="3"/>
</dbReference>
<dbReference type="CDD" id="cd12385">
    <property type="entry name" value="RRM1_hnRNPM_like"/>
    <property type="match status" value="1"/>
</dbReference>
<proteinExistence type="predicted"/>
<dbReference type="STRING" id="121224.E0VRJ5"/>
<dbReference type="EMBL" id="DS235478">
    <property type="protein sequence ID" value="EEB16001.1"/>
    <property type="molecule type" value="Genomic_DNA"/>
</dbReference>
<dbReference type="InterPro" id="IPR035979">
    <property type="entry name" value="RBD_domain_sf"/>
</dbReference>
<feature type="compositionally biased region" description="Basic and acidic residues" evidence="3">
    <location>
        <begin position="121"/>
        <end position="142"/>
    </location>
</feature>
<keyword evidence="1 2" id="KW-0694">RNA-binding</keyword>
<feature type="compositionally biased region" description="Low complexity" evidence="3">
    <location>
        <begin position="390"/>
        <end position="399"/>
    </location>
</feature>
<dbReference type="OrthoDB" id="610462at2759"/>
<dbReference type="InterPro" id="IPR050374">
    <property type="entry name" value="RRT5_SRSF_SR"/>
</dbReference>
<gene>
    <name evidence="6" type="primary">8237916</name>
    <name evidence="5" type="ORF">Phum_PHUM399470</name>
</gene>
<dbReference type="GeneID" id="8237916"/>
<organism>
    <name type="scientific">Pediculus humanus subsp. corporis</name>
    <name type="common">Body louse</name>
    <dbReference type="NCBI Taxonomy" id="121224"/>
    <lineage>
        <taxon>Eukaryota</taxon>
        <taxon>Metazoa</taxon>
        <taxon>Ecdysozoa</taxon>
        <taxon>Arthropoda</taxon>
        <taxon>Hexapoda</taxon>
        <taxon>Insecta</taxon>
        <taxon>Pterygota</taxon>
        <taxon>Neoptera</taxon>
        <taxon>Paraneoptera</taxon>
        <taxon>Psocodea</taxon>
        <taxon>Troctomorpha</taxon>
        <taxon>Phthiraptera</taxon>
        <taxon>Anoplura</taxon>
        <taxon>Pediculidae</taxon>
        <taxon>Pediculus</taxon>
    </lineage>
</organism>
<protein>
    <submittedName>
        <fullName evidence="5">Nuclear and cytoplasmic polyadenylated RNA-binding protein PUB1, putative</fullName>
    </submittedName>
</protein>
<dbReference type="FunFam" id="3.30.70.330:FF:000531">
    <property type="entry name" value="Myelin expression factor 2"/>
    <property type="match status" value="1"/>
</dbReference>
<evidence type="ECO:0000256" key="1">
    <source>
        <dbReference type="ARBA" id="ARBA00022884"/>
    </source>
</evidence>
<evidence type="ECO:0000313" key="6">
    <source>
        <dbReference type="EnsemblMetazoa" id="PHUM399470-PA"/>
    </source>
</evidence>
<name>E0VRJ5_PEDHC</name>
<dbReference type="SUPFAM" id="SSF54928">
    <property type="entry name" value="RNA-binding domain, RBD"/>
    <property type="match status" value="2"/>
</dbReference>
<evidence type="ECO:0000313" key="7">
    <source>
        <dbReference type="Proteomes" id="UP000009046"/>
    </source>
</evidence>
<feature type="domain" description="RRM" evidence="4">
    <location>
        <begin position="440"/>
        <end position="508"/>
    </location>
</feature>
<dbReference type="InParanoid" id="E0VRJ5"/>
<feature type="region of interest" description="Disordered" evidence="3">
    <location>
        <begin position="1"/>
        <end position="34"/>
    </location>
</feature>
<reference evidence="5" key="1">
    <citation type="submission" date="2007-04" db="EMBL/GenBank/DDBJ databases">
        <title>Annotation of Pediculus humanus corporis strain USDA.</title>
        <authorList>
            <person name="Kirkness E."/>
            <person name="Hannick L."/>
            <person name="Hass B."/>
            <person name="Bruggner R."/>
            <person name="Lawson D."/>
            <person name="Bidwell S."/>
            <person name="Joardar V."/>
            <person name="Caler E."/>
            <person name="Walenz B."/>
            <person name="Inman J."/>
            <person name="Schobel S."/>
            <person name="Galinsky K."/>
            <person name="Amedeo P."/>
            <person name="Strausberg R."/>
        </authorList>
    </citation>
    <scope>NUCLEOTIDE SEQUENCE</scope>
    <source>
        <strain evidence="5">USDA</strain>
    </source>
</reference>
<dbReference type="GO" id="GO:0003729">
    <property type="term" value="F:mRNA binding"/>
    <property type="evidence" value="ECO:0007669"/>
    <property type="project" value="TreeGrafter"/>
</dbReference>
<sequence length="508" mass="55828">MNDRARDRNRRDGRGGMGERRPGDRDRSPIRSRSSRSDCRVFVSNLPYDYRWQDLKDLFRKEIGEVAFVELFSDENDKSKGCGIVEFELPESVKKAIEKLHRYDIDGRKIIVKEDNGTARDRYGSMRGGRDREREDRWEGGRDLPSSKPYTWGETYGLSPSFLEGLGIAPPLVCRVFVANLDYKVTEKKLREVFRLAGKVRDVELSLDSDGKSRGFAVVEYDHPVESVQAISMLHNQPLYDRRLTVRMDRVDPLDTNSRLPEGLHNIGMGLGANGAPLRDIAKNLPSLASVGNNLNSLQSHNSFNNLTAAAALSAAAAVPPLGLQQQAAALHAAAALNTGNNSLLGPAGNLDLLARTTNDLTARDLALSNLAGLGGNLVNQNNLNSSLGSNAGNTGLGNQAPNRDGFGERDLRSLGTNSNFGAASARNNIMSSGGPKSSDTVIVDNLPHNFTWQNLKDKFRDVGNIKFAEMRGKLGLIRFASEWEAHRAVSLMDNSRIDGQNIDVRLF</sequence>
<dbReference type="KEGG" id="phu:Phum_PHUM399470"/>
<evidence type="ECO:0000313" key="5">
    <source>
        <dbReference type="EMBL" id="EEB16001.1"/>
    </source>
</evidence>
<dbReference type="HOGENOM" id="CLU_019566_2_0_1"/>
<dbReference type="FunCoup" id="E0VRJ5">
    <property type="interactions" value="1863"/>
</dbReference>
<feature type="domain" description="RRM" evidence="4">
    <location>
        <begin position="39"/>
        <end position="117"/>
    </location>
</feature>
<dbReference type="InterPro" id="IPR000504">
    <property type="entry name" value="RRM_dom"/>
</dbReference>
<dbReference type="Gene3D" id="3.30.70.330">
    <property type="match status" value="3"/>
</dbReference>
<dbReference type="Pfam" id="PF00076">
    <property type="entry name" value="RRM_1"/>
    <property type="match status" value="3"/>
</dbReference>
<feature type="region of interest" description="Disordered" evidence="3">
    <location>
        <begin position="121"/>
        <end position="144"/>
    </location>
</feature>
<dbReference type="Proteomes" id="UP000009046">
    <property type="component" value="Unassembled WGS sequence"/>
</dbReference>
<keyword evidence="7" id="KW-1185">Reference proteome</keyword>
<dbReference type="EnsemblMetazoa" id="PHUM399470-RA">
    <property type="protein sequence ID" value="PHUM399470-PA"/>
    <property type="gene ID" value="PHUM399470"/>
</dbReference>
<dbReference type="GO" id="GO:0005737">
    <property type="term" value="C:cytoplasm"/>
    <property type="evidence" value="ECO:0007669"/>
    <property type="project" value="TreeGrafter"/>
</dbReference>
<dbReference type="EMBL" id="AAZO01004691">
    <property type="status" value="NOT_ANNOTATED_CDS"/>
    <property type="molecule type" value="Genomic_DNA"/>
</dbReference>
<dbReference type="VEuPathDB" id="VectorBase:PHUM399470"/>
<dbReference type="InterPro" id="IPR012677">
    <property type="entry name" value="Nucleotide-bd_a/b_plait_sf"/>
</dbReference>
<dbReference type="OMA" id="PLDYTWQ"/>
<accession>E0VRJ5</accession>
<dbReference type="PANTHER" id="PTHR23003">
    <property type="entry name" value="RNA RECOGNITION MOTIF RRM DOMAIN CONTAINING PROTEIN"/>
    <property type="match status" value="1"/>
</dbReference>
<feature type="domain" description="RRM" evidence="4">
    <location>
        <begin position="174"/>
        <end position="251"/>
    </location>
</feature>
<reference evidence="5" key="2">
    <citation type="submission" date="2007-04" db="EMBL/GenBank/DDBJ databases">
        <title>The genome of the human body louse.</title>
        <authorList>
            <consortium name="The Human Body Louse Genome Consortium"/>
            <person name="Kirkness E."/>
            <person name="Walenz B."/>
            <person name="Hass B."/>
            <person name="Bruggner R."/>
            <person name="Strausberg R."/>
        </authorList>
    </citation>
    <scope>NUCLEOTIDE SEQUENCE</scope>
    <source>
        <strain evidence="5">USDA</strain>
    </source>
</reference>
<dbReference type="SMART" id="SM00360">
    <property type="entry name" value="RRM"/>
    <property type="match status" value="3"/>
</dbReference>
<evidence type="ECO:0000256" key="2">
    <source>
        <dbReference type="PROSITE-ProRule" id="PRU00176"/>
    </source>
</evidence>
<dbReference type="eggNOG" id="KOG4212">
    <property type="taxonomic scope" value="Eukaryota"/>
</dbReference>